<dbReference type="EMBL" id="JAGETV010000006">
    <property type="protein sequence ID" value="MBO1926909.1"/>
    <property type="molecule type" value="Genomic_DNA"/>
</dbReference>
<dbReference type="InterPro" id="IPR008988">
    <property type="entry name" value="Transcriptional_repressor_C"/>
</dbReference>
<evidence type="ECO:0000313" key="4">
    <source>
        <dbReference type="Proteomes" id="UP000664835"/>
    </source>
</evidence>
<gene>
    <name evidence="3" type="ORF">J3998_04910</name>
</gene>
<name>A0ABS3Q3J7_9GAMM</name>
<organism evidence="3 4">
    <name type="scientific">Thiomicrorhabdus marina</name>
    <dbReference type="NCBI Taxonomy" id="2818442"/>
    <lineage>
        <taxon>Bacteria</taxon>
        <taxon>Pseudomonadati</taxon>
        <taxon>Pseudomonadota</taxon>
        <taxon>Gammaproteobacteria</taxon>
        <taxon>Thiotrichales</taxon>
        <taxon>Piscirickettsiaceae</taxon>
        <taxon>Thiomicrorhabdus</taxon>
    </lineage>
</organism>
<sequence>MRLAQCNNGQIAQITHLDGDVHMKMRLINLGFHTNSVVELIMSRGNNLVVTVDGSRFALDKSIAELVAVKPLS</sequence>
<dbReference type="RefSeq" id="WP_208148355.1">
    <property type="nucleotide sequence ID" value="NZ_JAGETV010000006.1"/>
</dbReference>
<dbReference type="InterPro" id="IPR053184">
    <property type="entry name" value="FeoA-like"/>
</dbReference>
<dbReference type="PANTHER" id="PTHR43151">
    <property type="entry name" value="FEOA FAMILY PROTEIN"/>
    <property type="match status" value="1"/>
</dbReference>
<comment type="caution">
    <text evidence="3">The sequence shown here is derived from an EMBL/GenBank/DDBJ whole genome shotgun (WGS) entry which is preliminary data.</text>
</comment>
<dbReference type="SMART" id="SM00899">
    <property type="entry name" value="FeoA"/>
    <property type="match status" value="1"/>
</dbReference>
<dbReference type="Proteomes" id="UP000664835">
    <property type="component" value="Unassembled WGS sequence"/>
</dbReference>
<dbReference type="Pfam" id="PF04023">
    <property type="entry name" value="FeoA"/>
    <property type="match status" value="1"/>
</dbReference>
<evidence type="ECO:0000259" key="2">
    <source>
        <dbReference type="SMART" id="SM00899"/>
    </source>
</evidence>
<evidence type="ECO:0000256" key="1">
    <source>
        <dbReference type="ARBA" id="ARBA00023004"/>
    </source>
</evidence>
<proteinExistence type="predicted"/>
<feature type="domain" description="Ferrous iron transporter FeoA-like" evidence="2">
    <location>
        <begin position="1"/>
        <end position="71"/>
    </location>
</feature>
<accession>A0ABS3Q3J7</accession>
<keyword evidence="4" id="KW-1185">Reference proteome</keyword>
<protein>
    <submittedName>
        <fullName evidence="3">Ferrous iron transport protein A</fullName>
    </submittedName>
</protein>
<reference evidence="3 4" key="1">
    <citation type="submission" date="2021-03" db="EMBL/GenBank/DDBJ databases">
        <title>Thiomicrorhabdus sp.nov.,novel sulfur-oxidizing bacteria isolated from coastal sediment.</title>
        <authorList>
            <person name="Liu X."/>
        </authorList>
    </citation>
    <scope>NUCLEOTIDE SEQUENCE [LARGE SCALE GENOMIC DNA]</scope>
    <source>
        <strain evidence="3 4">6S2-11</strain>
    </source>
</reference>
<dbReference type="InterPro" id="IPR007167">
    <property type="entry name" value="Fe-transptr_FeoA-like"/>
</dbReference>
<keyword evidence="1" id="KW-0408">Iron</keyword>
<dbReference type="SUPFAM" id="SSF50037">
    <property type="entry name" value="C-terminal domain of transcriptional repressors"/>
    <property type="match status" value="1"/>
</dbReference>
<dbReference type="PANTHER" id="PTHR43151:SF1">
    <property type="entry name" value="SSR2333 PROTEIN"/>
    <property type="match status" value="1"/>
</dbReference>
<dbReference type="InterPro" id="IPR038157">
    <property type="entry name" value="FeoA_core_dom"/>
</dbReference>
<dbReference type="Gene3D" id="2.30.30.90">
    <property type="match status" value="1"/>
</dbReference>
<evidence type="ECO:0000313" key="3">
    <source>
        <dbReference type="EMBL" id="MBO1926909.1"/>
    </source>
</evidence>